<evidence type="ECO:0000256" key="1">
    <source>
        <dbReference type="ARBA" id="ARBA00009570"/>
    </source>
</evidence>
<dbReference type="InterPro" id="IPR032710">
    <property type="entry name" value="NTF2-like_dom_sf"/>
</dbReference>
<dbReference type="CDD" id="cd00667">
    <property type="entry name" value="ring_hydroxylating_dioxygenases_beta"/>
    <property type="match status" value="1"/>
</dbReference>
<dbReference type="PANTHER" id="PTHR41534">
    <property type="entry name" value="BLR3401 PROTEIN"/>
    <property type="match status" value="1"/>
</dbReference>
<dbReference type="KEGG" id="pbro:HOP40_18070"/>
<comment type="similarity">
    <text evidence="1">Belongs to the bacterial ring-hydroxylating dioxygenase beta subunit family.</text>
</comment>
<dbReference type="SUPFAM" id="SSF54427">
    <property type="entry name" value="NTF2-like"/>
    <property type="match status" value="1"/>
</dbReference>
<keyword evidence="3" id="KW-0223">Dioxygenase</keyword>
<proteinExistence type="inferred from homology"/>
<organism evidence="3 4">
    <name type="scientific">Pseudonocardia broussonetiae</name>
    <dbReference type="NCBI Taxonomy" id="2736640"/>
    <lineage>
        <taxon>Bacteria</taxon>
        <taxon>Bacillati</taxon>
        <taxon>Actinomycetota</taxon>
        <taxon>Actinomycetes</taxon>
        <taxon>Pseudonocardiales</taxon>
        <taxon>Pseudonocardiaceae</taxon>
        <taxon>Pseudonocardia</taxon>
    </lineage>
</organism>
<dbReference type="InterPro" id="IPR000391">
    <property type="entry name" value="Rng_hydr_dOase-bsu"/>
</dbReference>
<evidence type="ECO:0000313" key="3">
    <source>
        <dbReference type="EMBL" id="QJY47484.1"/>
    </source>
</evidence>
<accession>A0A6M6JHG1</accession>
<keyword evidence="2" id="KW-0560">Oxidoreductase</keyword>
<dbReference type="GO" id="GO:0019380">
    <property type="term" value="P:3-phenylpropionate catabolic process"/>
    <property type="evidence" value="ECO:0007669"/>
    <property type="project" value="TreeGrafter"/>
</dbReference>
<evidence type="ECO:0000313" key="4">
    <source>
        <dbReference type="Proteomes" id="UP000505377"/>
    </source>
</evidence>
<protein>
    <submittedName>
        <fullName evidence="3">Aromatic-ring-hydroxylating dioxygenase subunit beta</fullName>
    </submittedName>
</protein>
<dbReference type="RefSeq" id="WP_172160139.1">
    <property type="nucleotide sequence ID" value="NZ_CP053564.1"/>
</dbReference>
<dbReference type="AlphaFoldDB" id="A0A6M6JHG1"/>
<dbReference type="PANTHER" id="PTHR41534:SF2">
    <property type="entry name" value="3-PHENYLPROPIONATE_CINNAMIC ACID DIOXYGENASE SUBUNIT BETA"/>
    <property type="match status" value="1"/>
</dbReference>
<keyword evidence="4" id="KW-1185">Reference proteome</keyword>
<dbReference type="GO" id="GO:0051213">
    <property type="term" value="F:dioxygenase activity"/>
    <property type="evidence" value="ECO:0007669"/>
    <property type="project" value="UniProtKB-KW"/>
</dbReference>
<evidence type="ECO:0000256" key="2">
    <source>
        <dbReference type="ARBA" id="ARBA00023002"/>
    </source>
</evidence>
<dbReference type="EMBL" id="CP053564">
    <property type="protein sequence ID" value="QJY47484.1"/>
    <property type="molecule type" value="Genomic_DNA"/>
</dbReference>
<gene>
    <name evidence="3" type="ORF">HOP40_18070</name>
</gene>
<sequence>MSSVVDLDIRTVERFLYREARLADEHRYEEWEALWTDDALYWVPAGSDDADPMTRMSVVHDNRNRIATRIKQFRTGRRHSQIPASRLRRVVSNVEVLDEAVGEDVVVEANFVLVESRERGTHVWAGRCTYRLRLVDGELRMSYKKVALVDNARVLPTMSFLI</sequence>
<reference evidence="3 4" key="1">
    <citation type="submission" date="2020-05" db="EMBL/GenBank/DDBJ databases">
        <authorList>
            <person name="Mo P."/>
        </authorList>
    </citation>
    <scope>NUCLEOTIDE SEQUENCE [LARGE SCALE GENOMIC DNA]</scope>
    <source>
        <strain evidence="3 4">Gen01</strain>
    </source>
</reference>
<dbReference type="Proteomes" id="UP000505377">
    <property type="component" value="Chromosome"/>
</dbReference>
<name>A0A6M6JHG1_9PSEU</name>
<dbReference type="Gene3D" id="3.10.450.50">
    <property type="match status" value="1"/>
</dbReference>
<dbReference type="Pfam" id="PF00866">
    <property type="entry name" value="Ring_hydroxyl_B"/>
    <property type="match status" value="1"/>
</dbReference>